<dbReference type="FunFam" id="3.30.1490.20:FF:000007">
    <property type="entry name" value="D-alanine--D-alanine ligase"/>
    <property type="match status" value="1"/>
</dbReference>
<keyword evidence="10 24" id="KW-0547">Nucleotide-binding</keyword>
<organism evidence="28 29">
    <name type="scientific">Keratinibaculum paraultunense</name>
    <dbReference type="NCBI Taxonomy" id="1278232"/>
    <lineage>
        <taxon>Bacteria</taxon>
        <taxon>Bacillati</taxon>
        <taxon>Bacillota</taxon>
        <taxon>Tissierellia</taxon>
        <taxon>Tissierellales</taxon>
        <taxon>Tepidimicrobiaceae</taxon>
        <taxon>Keratinibaculum</taxon>
    </lineage>
</organism>
<evidence type="ECO:0000256" key="23">
    <source>
        <dbReference type="PIRSR" id="PIRSR039102-1"/>
    </source>
</evidence>
<feature type="binding site" evidence="25">
    <location>
        <position position="328"/>
    </location>
    <ligand>
        <name>Mg(2+)</name>
        <dbReference type="ChEBI" id="CHEBI:18420"/>
        <label>1</label>
    </ligand>
</feature>
<keyword evidence="15 25" id="KW-0464">Manganese</keyword>
<evidence type="ECO:0000313" key="28">
    <source>
        <dbReference type="EMBL" id="TCS87461.1"/>
    </source>
</evidence>
<evidence type="ECO:0000256" key="6">
    <source>
        <dbReference type="ARBA" id="ARBA00012216"/>
    </source>
</evidence>
<feature type="binding site" evidence="24">
    <location>
        <begin position="327"/>
        <end position="328"/>
    </location>
    <ligand>
        <name>ATP</name>
        <dbReference type="ChEBI" id="CHEBI:30616"/>
    </ligand>
</feature>
<dbReference type="PIRSF" id="PIRSF039102">
    <property type="entry name" value="Ddl/VanB"/>
    <property type="match status" value="1"/>
</dbReference>
<dbReference type="PROSITE" id="PS00843">
    <property type="entry name" value="DALA_DALA_LIGASE_1"/>
    <property type="match status" value="1"/>
</dbReference>
<feature type="binding site" evidence="24">
    <location>
        <begin position="195"/>
        <end position="196"/>
    </location>
    <ligand>
        <name>ATP</name>
        <dbReference type="ChEBI" id="CHEBI:30616"/>
    </ligand>
</feature>
<comment type="pathway">
    <text evidence="18">Glycan biosynthesis.</text>
</comment>
<dbReference type="SUPFAM" id="SSF52440">
    <property type="entry name" value="PreATP-grasp domain"/>
    <property type="match status" value="1"/>
</dbReference>
<evidence type="ECO:0000256" key="7">
    <source>
        <dbReference type="ARBA" id="ARBA00022490"/>
    </source>
</evidence>
<keyword evidence="11 26" id="KW-0067">ATP-binding</keyword>
<dbReference type="GO" id="GO:0005829">
    <property type="term" value="C:cytosol"/>
    <property type="evidence" value="ECO:0007669"/>
    <property type="project" value="TreeGrafter"/>
</dbReference>
<dbReference type="Gene3D" id="3.40.50.20">
    <property type="match status" value="1"/>
</dbReference>
<sequence>MKKRVAVVFGGRSVEHEVSVITGLQVIENMDRDKYHIIPIYINKKGKWFTGESLMEFKNFKENKLDDIQEVILTPITNDHNLYNHPENIGLFKKKIIDKIDVVFPTIHGTNGEDGTIQGLFELMNIPYVGSGVLASSVGMDKIIMKDVFKANNLPIVDYRWFYRKEWIENQERIINIIEESLDYPVFVKPANLGSSIGISKAKDKDGFIKAMEIATRYDRKIIVEKSVENPREINCAVMGYDDNVIASLCEEPLGWEEILTFEDKYINSNVKGTGKEGSRRIIPADIDDNIREKIEDIAKKSFISIDGRGNARIDFLLAKDGKIYVNEINTLPGSIAFYLWEGKGYSFKELIDNMIDIAIKVHEDKNDNMYHYDADLFNKIHLGGSKAKKM</sequence>
<dbReference type="Proteomes" id="UP000294567">
    <property type="component" value="Unassembled WGS sequence"/>
</dbReference>
<proteinExistence type="inferred from homology"/>
<dbReference type="NCBIfam" id="TIGR01205">
    <property type="entry name" value="D_ala_D_alaTIGR"/>
    <property type="match status" value="1"/>
</dbReference>
<comment type="pathway">
    <text evidence="4 22">Cell wall biogenesis; peptidoglycan biosynthesis.</text>
</comment>
<dbReference type="Gene3D" id="3.30.470.20">
    <property type="entry name" value="ATP-grasp fold, B domain"/>
    <property type="match status" value="1"/>
</dbReference>
<evidence type="ECO:0000256" key="24">
    <source>
        <dbReference type="PIRSR" id="PIRSR039102-2"/>
    </source>
</evidence>
<dbReference type="GO" id="GO:0008716">
    <property type="term" value="F:D-alanine-D-alanine ligase activity"/>
    <property type="evidence" value="ECO:0007669"/>
    <property type="project" value="UniProtKB-UniRule"/>
</dbReference>
<evidence type="ECO:0000256" key="2">
    <source>
        <dbReference type="ARBA" id="ARBA00003921"/>
    </source>
</evidence>
<feature type="active site" evidence="23">
    <location>
        <position position="335"/>
    </location>
</feature>
<dbReference type="InterPro" id="IPR005905">
    <property type="entry name" value="D_ala_D_ala"/>
</dbReference>
<dbReference type="PANTHER" id="PTHR23132:SF25">
    <property type="entry name" value="D-ALANINE--D-ALANINE LIGASE A"/>
    <property type="match status" value="1"/>
</dbReference>
<dbReference type="GO" id="GO:0009252">
    <property type="term" value="P:peptidoglycan biosynthetic process"/>
    <property type="evidence" value="ECO:0007669"/>
    <property type="project" value="UniProtKB-UniRule"/>
</dbReference>
<accession>A0A4R3KRT6</accession>
<feature type="binding site" evidence="24">
    <location>
        <position position="142"/>
    </location>
    <ligand>
        <name>ATP</name>
        <dbReference type="ChEBI" id="CHEBI:30616"/>
    </ligand>
</feature>
<keyword evidence="16 22" id="KW-0961">Cell wall biogenesis/degradation</keyword>
<dbReference type="EMBL" id="SMAE01000011">
    <property type="protein sequence ID" value="TCS87461.1"/>
    <property type="molecule type" value="Genomic_DNA"/>
</dbReference>
<evidence type="ECO:0000259" key="27">
    <source>
        <dbReference type="PROSITE" id="PS50975"/>
    </source>
</evidence>
<evidence type="ECO:0000256" key="22">
    <source>
        <dbReference type="HAMAP-Rule" id="MF_00047"/>
    </source>
</evidence>
<dbReference type="GO" id="GO:0071555">
    <property type="term" value="P:cell wall organization"/>
    <property type="evidence" value="ECO:0007669"/>
    <property type="project" value="UniProtKB-KW"/>
</dbReference>
<reference evidence="28 29" key="1">
    <citation type="submission" date="2019-03" db="EMBL/GenBank/DDBJ databases">
        <title>Genomic Encyclopedia of Type Strains, Phase IV (KMG-IV): sequencing the most valuable type-strain genomes for metagenomic binning, comparative biology and taxonomic classification.</title>
        <authorList>
            <person name="Goeker M."/>
        </authorList>
    </citation>
    <scope>NUCLEOTIDE SEQUENCE [LARGE SCALE GENOMIC DNA]</scope>
    <source>
        <strain evidence="28 29">DSM 26752</strain>
    </source>
</reference>
<keyword evidence="7 22" id="KW-0963">Cytoplasm</keyword>
<keyword evidence="8 22" id="KW-0436">Ligase</keyword>
<comment type="function">
    <text evidence="2 22">Cell wall formation.</text>
</comment>
<evidence type="ECO:0000256" key="15">
    <source>
        <dbReference type="ARBA" id="ARBA00023211"/>
    </source>
</evidence>
<dbReference type="OrthoDB" id="9813261at2"/>
<evidence type="ECO:0000256" key="3">
    <source>
        <dbReference type="ARBA" id="ARBA00004496"/>
    </source>
</evidence>
<evidence type="ECO:0000313" key="29">
    <source>
        <dbReference type="Proteomes" id="UP000294567"/>
    </source>
</evidence>
<dbReference type="AlphaFoldDB" id="A0A4R3KRT6"/>
<evidence type="ECO:0000256" key="1">
    <source>
        <dbReference type="ARBA" id="ARBA00001936"/>
    </source>
</evidence>
<feature type="binding site" evidence="25">
    <location>
        <position position="315"/>
    </location>
    <ligand>
        <name>Mg(2+)</name>
        <dbReference type="ChEBI" id="CHEBI:18420"/>
        <label>1</label>
    </ligand>
</feature>
<dbReference type="InterPro" id="IPR011095">
    <property type="entry name" value="Dala_Dala_lig_C"/>
</dbReference>
<dbReference type="Pfam" id="PF07478">
    <property type="entry name" value="Dala_Dala_lig_C"/>
    <property type="match status" value="1"/>
</dbReference>
<dbReference type="PROSITE" id="PS50975">
    <property type="entry name" value="ATP_GRASP"/>
    <property type="match status" value="1"/>
</dbReference>
<evidence type="ECO:0000256" key="19">
    <source>
        <dbReference type="ARBA" id="ARBA00068427"/>
    </source>
</evidence>
<evidence type="ECO:0000256" key="18">
    <source>
        <dbReference type="ARBA" id="ARBA00060592"/>
    </source>
</evidence>
<evidence type="ECO:0000256" key="25">
    <source>
        <dbReference type="PIRSR" id="PIRSR039102-3"/>
    </source>
</evidence>
<dbReference type="UniPathway" id="UPA00219"/>
<evidence type="ECO:0000256" key="12">
    <source>
        <dbReference type="ARBA" id="ARBA00022842"/>
    </source>
</evidence>
<keyword evidence="14 22" id="KW-0573">Peptidoglycan synthesis</keyword>
<feature type="binding site" evidence="25">
    <location>
        <position position="330"/>
    </location>
    <ligand>
        <name>Mg(2+)</name>
        <dbReference type="ChEBI" id="CHEBI:18420"/>
        <label>2</label>
    </ligand>
</feature>
<evidence type="ECO:0000256" key="14">
    <source>
        <dbReference type="ARBA" id="ARBA00022984"/>
    </source>
</evidence>
<comment type="subcellular location">
    <subcellularLocation>
        <location evidence="3 22">Cytoplasm</location>
    </subcellularLocation>
</comment>
<dbReference type="HAMAP" id="MF_00047">
    <property type="entry name" value="Dala_Dala_lig"/>
    <property type="match status" value="1"/>
</dbReference>
<dbReference type="RefSeq" id="WP_132028801.1">
    <property type="nucleotide sequence ID" value="NZ_CP068564.1"/>
</dbReference>
<dbReference type="Gene3D" id="3.30.1490.20">
    <property type="entry name" value="ATP-grasp fold, A domain"/>
    <property type="match status" value="1"/>
</dbReference>
<dbReference type="Pfam" id="PF01820">
    <property type="entry name" value="Dala_Dala_lig_N"/>
    <property type="match status" value="1"/>
</dbReference>
<dbReference type="NCBIfam" id="NF002528">
    <property type="entry name" value="PRK01966.1-4"/>
    <property type="match status" value="1"/>
</dbReference>
<feature type="active site" evidence="23">
    <location>
        <position position="15"/>
    </location>
</feature>
<dbReference type="GO" id="GO:0008360">
    <property type="term" value="P:regulation of cell shape"/>
    <property type="evidence" value="ECO:0007669"/>
    <property type="project" value="UniProtKB-KW"/>
</dbReference>
<gene>
    <name evidence="22" type="primary">ddl</name>
    <name evidence="28" type="ORF">EDD65_11123</name>
</gene>
<feature type="binding site" evidence="24">
    <location>
        <begin position="187"/>
        <end position="189"/>
    </location>
    <ligand>
        <name>ATP</name>
        <dbReference type="ChEBI" id="CHEBI:30616"/>
    </ligand>
</feature>
<feature type="binding site" evidence="25">
    <location>
        <position position="328"/>
    </location>
    <ligand>
        <name>Mg(2+)</name>
        <dbReference type="ChEBI" id="CHEBI:18420"/>
        <label>2</label>
    </ligand>
</feature>
<comment type="cofactor">
    <cofactor evidence="1">
        <name>Mn(2+)</name>
        <dbReference type="ChEBI" id="CHEBI:29035"/>
    </cofactor>
</comment>
<keyword evidence="12 25" id="KW-0460">Magnesium</keyword>
<evidence type="ECO:0000256" key="26">
    <source>
        <dbReference type="PROSITE-ProRule" id="PRU00409"/>
    </source>
</evidence>
<keyword evidence="9 25" id="KW-0479">Metal-binding</keyword>
<comment type="caution">
    <text evidence="28">The sequence shown here is derived from an EMBL/GenBank/DDBJ whole genome shotgun (WGS) entry which is preliminary data.</text>
</comment>
<dbReference type="InterPro" id="IPR000291">
    <property type="entry name" value="D-Ala_lig_Van_CS"/>
</dbReference>
<evidence type="ECO:0000256" key="11">
    <source>
        <dbReference type="ARBA" id="ARBA00022840"/>
    </source>
</evidence>
<keyword evidence="13 22" id="KW-0133">Cell shape</keyword>
<comment type="catalytic activity">
    <reaction evidence="17 22">
        <text>2 D-alanine + ATP = D-alanyl-D-alanine + ADP + phosphate + H(+)</text>
        <dbReference type="Rhea" id="RHEA:11224"/>
        <dbReference type="ChEBI" id="CHEBI:15378"/>
        <dbReference type="ChEBI" id="CHEBI:30616"/>
        <dbReference type="ChEBI" id="CHEBI:43474"/>
        <dbReference type="ChEBI" id="CHEBI:57416"/>
        <dbReference type="ChEBI" id="CHEBI:57822"/>
        <dbReference type="ChEBI" id="CHEBI:456216"/>
        <dbReference type="EC" id="6.3.2.4"/>
    </reaction>
</comment>
<evidence type="ECO:0000256" key="13">
    <source>
        <dbReference type="ARBA" id="ARBA00022960"/>
    </source>
</evidence>
<comment type="similarity">
    <text evidence="5 22">Belongs to the D-alanine--D-alanine ligase family.</text>
</comment>
<dbReference type="InterPro" id="IPR013815">
    <property type="entry name" value="ATP_grasp_subdomain_1"/>
</dbReference>
<protein>
    <recommendedName>
        <fullName evidence="19 22">D-alanine--D-alanine ligase</fullName>
        <ecNumber evidence="6 22">6.3.2.4</ecNumber>
    </recommendedName>
    <alternativeName>
        <fullName evidence="21 22">D-Ala-D-Ala ligase</fullName>
    </alternativeName>
    <alternativeName>
        <fullName evidence="20 22">D-alanylalanine synthetase</fullName>
    </alternativeName>
</protein>
<feature type="binding site" evidence="24">
    <location>
        <begin position="225"/>
        <end position="233"/>
    </location>
    <ligand>
        <name>ATP</name>
        <dbReference type="ChEBI" id="CHEBI:30616"/>
    </ligand>
</feature>
<evidence type="ECO:0000256" key="16">
    <source>
        <dbReference type="ARBA" id="ARBA00023316"/>
    </source>
</evidence>
<evidence type="ECO:0000256" key="20">
    <source>
        <dbReference type="ARBA" id="ARBA00076288"/>
    </source>
</evidence>
<dbReference type="PROSITE" id="PS00844">
    <property type="entry name" value="DALA_DALA_LIGASE_2"/>
    <property type="match status" value="1"/>
</dbReference>
<dbReference type="GO" id="GO:0005524">
    <property type="term" value="F:ATP binding"/>
    <property type="evidence" value="ECO:0007669"/>
    <property type="project" value="UniProtKB-UniRule"/>
</dbReference>
<evidence type="ECO:0000256" key="5">
    <source>
        <dbReference type="ARBA" id="ARBA00010871"/>
    </source>
</evidence>
<dbReference type="GO" id="GO:0046872">
    <property type="term" value="F:metal ion binding"/>
    <property type="evidence" value="ECO:0007669"/>
    <property type="project" value="UniProtKB-KW"/>
</dbReference>
<evidence type="ECO:0000256" key="17">
    <source>
        <dbReference type="ARBA" id="ARBA00047614"/>
    </source>
</evidence>
<name>A0A4R3KRT6_9FIRM</name>
<evidence type="ECO:0000256" key="9">
    <source>
        <dbReference type="ARBA" id="ARBA00022723"/>
    </source>
</evidence>
<feature type="active site" evidence="23">
    <location>
        <position position="195"/>
    </location>
</feature>
<evidence type="ECO:0000256" key="4">
    <source>
        <dbReference type="ARBA" id="ARBA00004752"/>
    </source>
</evidence>
<feature type="domain" description="ATP-grasp" evidence="27">
    <location>
        <begin position="146"/>
        <end position="357"/>
    </location>
</feature>
<dbReference type="PANTHER" id="PTHR23132">
    <property type="entry name" value="D-ALANINE--D-ALANINE LIGASE"/>
    <property type="match status" value="1"/>
</dbReference>
<evidence type="ECO:0000256" key="10">
    <source>
        <dbReference type="ARBA" id="ARBA00022741"/>
    </source>
</evidence>
<evidence type="ECO:0000256" key="8">
    <source>
        <dbReference type="ARBA" id="ARBA00022598"/>
    </source>
</evidence>
<keyword evidence="29" id="KW-1185">Reference proteome</keyword>
<dbReference type="EC" id="6.3.2.4" evidence="6 22"/>
<comment type="cofactor">
    <cofactor evidence="25">
        <name>Mg(2+)</name>
        <dbReference type="ChEBI" id="CHEBI:18420"/>
    </cofactor>
    <cofactor evidence="25">
        <name>Mn(2+)</name>
        <dbReference type="ChEBI" id="CHEBI:29035"/>
    </cofactor>
    <text evidence="25">Binds 2 magnesium or manganese ions per subunit.</text>
</comment>
<dbReference type="InterPro" id="IPR011127">
    <property type="entry name" value="Dala_Dala_lig_N"/>
</dbReference>
<dbReference type="InterPro" id="IPR016185">
    <property type="entry name" value="PreATP-grasp_dom_sf"/>
</dbReference>
<evidence type="ECO:0000256" key="21">
    <source>
        <dbReference type="ARBA" id="ARBA00077154"/>
    </source>
</evidence>
<dbReference type="SUPFAM" id="SSF56059">
    <property type="entry name" value="Glutathione synthetase ATP-binding domain-like"/>
    <property type="match status" value="1"/>
</dbReference>
<dbReference type="InterPro" id="IPR011761">
    <property type="entry name" value="ATP-grasp"/>
</dbReference>